<organism evidence="14 15">
    <name type="scientific">Arboricoccus pini</name>
    <dbReference type="NCBI Taxonomy" id="1963835"/>
    <lineage>
        <taxon>Bacteria</taxon>
        <taxon>Pseudomonadati</taxon>
        <taxon>Pseudomonadota</taxon>
        <taxon>Alphaproteobacteria</taxon>
        <taxon>Geminicoccales</taxon>
        <taxon>Geminicoccaceae</taxon>
        <taxon>Arboricoccus</taxon>
    </lineage>
</organism>
<gene>
    <name evidence="14" type="ORF">SAMN07250955_107166</name>
</gene>
<keyword evidence="5" id="KW-1003">Cell membrane</keyword>
<feature type="domain" description="Glycosyltransferase 2-like" evidence="13">
    <location>
        <begin position="192"/>
        <end position="382"/>
    </location>
</feature>
<evidence type="ECO:0000256" key="9">
    <source>
        <dbReference type="ARBA" id="ARBA00022692"/>
    </source>
</evidence>
<dbReference type="NCBIfam" id="NF003962">
    <property type="entry name" value="PRK05454.2-5"/>
    <property type="match status" value="1"/>
</dbReference>
<sequence>MTLRDKAAILRRRSVFLALVLGTIGGLFYLMALLLAGDGLDLIDVGLLGCFLVMLPWNALNFWNAAVGVGLMLRRGRPLDRVVPRLRSRAPLRGRTVVAMPIFEEDPTRVRRHLEAMRASLEALPQAAFFEIHILSDTQDPVLSAQEACSLEAWPPGPVSIHYCRRTTNADAKQGNLWAFLDRLRPGFAYMLVLDADSLMTGAAIHDLVRRMDADQHLGILQTLAVGLPSASGFARLFQYGMRQGMQMFALGAAWWQGATGCYWGHNALIRLAPFKAACRLPTLPGRPPFGGLILSHDQAEAALMRRAGYAVRVLPEEAGSFEENPPTLPEFLKRDLRWCQGNMQYGRLLFWRGLTWMSRLQLLLAMLMYLQAAAWLGFLLLSLLRPLLIKAGLLAAPTVPGKAALGFGLYLVVMFMVLTPKAMGLLMTLLRPGARHAFGGTRTILVSGAAEFLFSLLLMPLLAARQAFFILGLFAGRARIWSSQRRDQHRVPLGEAWRNLGPMAGLGCLLTVSAFWSAPTSLPMLLPVVLPLMLAPFLAWASALPAVGRWLVRLRVGATPEEFDPPDEVRAAGHDLASRSLPAGRAMTGLTDGLA</sequence>
<evidence type="ECO:0000256" key="1">
    <source>
        <dbReference type="ARBA" id="ARBA00004429"/>
    </source>
</evidence>
<name>A0A212RDR7_9PROT</name>
<dbReference type="EMBL" id="FYEH01000007">
    <property type="protein sequence ID" value="SNB70312.1"/>
    <property type="molecule type" value="Genomic_DNA"/>
</dbReference>
<keyword evidence="11 12" id="KW-0472">Membrane</keyword>
<evidence type="ECO:0000256" key="2">
    <source>
        <dbReference type="ARBA" id="ARBA00005001"/>
    </source>
</evidence>
<comment type="subcellular location">
    <subcellularLocation>
        <location evidence="1">Cell inner membrane</location>
        <topology evidence="1">Multi-pass membrane protein</topology>
    </subcellularLocation>
</comment>
<dbReference type="Gene3D" id="3.90.550.10">
    <property type="entry name" value="Spore Coat Polysaccharide Biosynthesis Protein SpsA, Chain A"/>
    <property type="match status" value="1"/>
</dbReference>
<dbReference type="InterPro" id="IPR050321">
    <property type="entry name" value="Glycosyltr_2/OpgH_subfam"/>
</dbReference>
<evidence type="ECO:0000256" key="3">
    <source>
        <dbReference type="ARBA" id="ARBA00009337"/>
    </source>
</evidence>
<feature type="transmembrane region" description="Helical" evidence="12">
    <location>
        <begin position="363"/>
        <end position="385"/>
    </location>
</feature>
<dbReference type="Pfam" id="PF13632">
    <property type="entry name" value="Glyco_trans_2_3"/>
    <property type="match status" value="1"/>
</dbReference>
<feature type="transmembrane region" description="Helical" evidence="12">
    <location>
        <begin position="42"/>
        <end position="71"/>
    </location>
</feature>
<evidence type="ECO:0000259" key="13">
    <source>
        <dbReference type="Pfam" id="PF13632"/>
    </source>
</evidence>
<comment type="pathway">
    <text evidence="2">Glycan metabolism; osmoregulated periplasmic glucan (OPG) biosynthesis.</text>
</comment>
<keyword evidence="8 14" id="KW-0808">Transferase</keyword>
<dbReference type="RefSeq" id="WP_088561729.1">
    <property type="nucleotide sequence ID" value="NZ_FYEH01000007.1"/>
</dbReference>
<proteinExistence type="inferred from homology"/>
<feature type="transmembrane region" description="Helical" evidence="12">
    <location>
        <begin position="525"/>
        <end position="548"/>
    </location>
</feature>
<dbReference type="InterPro" id="IPR029044">
    <property type="entry name" value="Nucleotide-diphossugar_trans"/>
</dbReference>
<evidence type="ECO:0000256" key="8">
    <source>
        <dbReference type="ARBA" id="ARBA00022679"/>
    </source>
</evidence>
<evidence type="ECO:0000256" key="10">
    <source>
        <dbReference type="ARBA" id="ARBA00022989"/>
    </source>
</evidence>
<feature type="transmembrane region" description="Helical" evidence="12">
    <location>
        <begin position="501"/>
        <end position="519"/>
    </location>
</feature>
<keyword evidence="10 12" id="KW-1133">Transmembrane helix</keyword>
<evidence type="ECO:0000256" key="4">
    <source>
        <dbReference type="ARBA" id="ARBA00020585"/>
    </source>
</evidence>
<feature type="transmembrane region" description="Helical" evidence="12">
    <location>
        <begin position="405"/>
        <end position="431"/>
    </location>
</feature>
<dbReference type="OrthoDB" id="9775281at2"/>
<dbReference type="GO" id="GO:0016758">
    <property type="term" value="F:hexosyltransferase activity"/>
    <property type="evidence" value="ECO:0007669"/>
    <property type="project" value="TreeGrafter"/>
</dbReference>
<evidence type="ECO:0000256" key="7">
    <source>
        <dbReference type="ARBA" id="ARBA00022676"/>
    </source>
</evidence>
<keyword evidence="7" id="KW-0328">Glycosyltransferase</keyword>
<dbReference type="PANTHER" id="PTHR43867:SF5">
    <property type="entry name" value="GLUCANS BIOSYNTHESIS GLUCOSYLTRANSFERASE H"/>
    <property type="match status" value="1"/>
</dbReference>
<feature type="transmembrane region" description="Helical" evidence="12">
    <location>
        <begin position="218"/>
        <end position="238"/>
    </location>
</feature>
<evidence type="ECO:0000313" key="14">
    <source>
        <dbReference type="EMBL" id="SNB70312.1"/>
    </source>
</evidence>
<evidence type="ECO:0000256" key="11">
    <source>
        <dbReference type="ARBA" id="ARBA00023136"/>
    </source>
</evidence>
<feature type="transmembrane region" description="Helical" evidence="12">
    <location>
        <begin position="464"/>
        <end position="481"/>
    </location>
</feature>
<dbReference type="InterPro" id="IPR001173">
    <property type="entry name" value="Glyco_trans_2-like"/>
</dbReference>
<accession>A0A212RDR7</accession>
<reference evidence="14 15" key="1">
    <citation type="submission" date="2017-06" db="EMBL/GenBank/DDBJ databases">
        <authorList>
            <person name="Kim H.J."/>
            <person name="Triplett B.A."/>
        </authorList>
    </citation>
    <scope>NUCLEOTIDE SEQUENCE [LARGE SCALE GENOMIC DNA]</scope>
    <source>
        <strain evidence="14 15">B29T1</strain>
    </source>
</reference>
<keyword evidence="9 12" id="KW-0812">Transmembrane</keyword>
<protein>
    <recommendedName>
        <fullName evidence="4">Glucans biosynthesis glucosyltransferase H</fullName>
    </recommendedName>
</protein>
<keyword evidence="15" id="KW-1185">Reference proteome</keyword>
<evidence type="ECO:0000256" key="6">
    <source>
        <dbReference type="ARBA" id="ARBA00022519"/>
    </source>
</evidence>
<evidence type="ECO:0000256" key="5">
    <source>
        <dbReference type="ARBA" id="ARBA00022475"/>
    </source>
</evidence>
<comment type="similarity">
    <text evidence="3">Belongs to the glycosyltransferase 2 family. OpgH subfamily.</text>
</comment>
<dbReference type="GO" id="GO:0005886">
    <property type="term" value="C:plasma membrane"/>
    <property type="evidence" value="ECO:0007669"/>
    <property type="project" value="UniProtKB-SubCell"/>
</dbReference>
<dbReference type="AlphaFoldDB" id="A0A212RDR7"/>
<dbReference type="Proteomes" id="UP000197065">
    <property type="component" value="Unassembled WGS sequence"/>
</dbReference>
<dbReference type="PANTHER" id="PTHR43867">
    <property type="entry name" value="CELLULOSE SYNTHASE CATALYTIC SUBUNIT A [UDP-FORMING]"/>
    <property type="match status" value="1"/>
</dbReference>
<evidence type="ECO:0000256" key="12">
    <source>
        <dbReference type="SAM" id="Phobius"/>
    </source>
</evidence>
<dbReference type="SUPFAM" id="SSF53448">
    <property type="entry name" value="Nucleotide-diphospho-sugar transferases"/>
    <property type="match status" value="1"/>
</dbReference>
<dbReference type="NCBIfam" id="NF003958">
    <property type="entry name" value="PRK05454.2-1"/>
    <property type="match status" value="1"/>
</dbReference>
<feature type="transmembrane region" description="Helical" evidence="12">
    <location>
        <begin position="15"/>
        <end position="36"/>
    </location>
</feature>
<evidence type="ECO:0000313" key="15">
    <source>
        <dbReference type="Proteomes" id="UP000197065"/>
    </source>
</evidence>
<keyword evidence="6" id="KW-0997">Cell inner membrane</keyword>